<dbReference type="Pfam" id="PF02563">
    <property type="entry name" value="Poly_export"/>
    <property type="match status" value="1"/>
</dbReference>
<accession>A0A328BQ33</accession>
<protein>
    <submittedName>
        <fullName evidence="18">Polysaccharide export protein</fullName>
    </submittedName>
</protein>
<keyword evidence="8" id="KW-0625">Polysaccharide transport</keyword>
<keyword evidence="10" id="KW-0626">Porin</keyword>
<keyword evidence="12" id="KW-0564">Palmitate</keyword>
<evidence type="ECO:0000256" key="13">
    <source>
        <dbReference type="ARBA" id="ARBA00023237"/>
    </source>
</evidence>
<evidence type="ECO:0000256" key="8">
    <source>
        <dbReference type="ARBA" id="ARBA00023047"/>
    </source>
</evidence>
<evidence type="ECO:0000256" key="10">
    <source>
        <dbReference type="ARBA" id="ARBA00023114"/>
    </source>
</evidence>
<dbReference type="EMBL" id="QHKM01000001">
    <property type="protein sequence ID" value="RAK69380.1"/>
    <property type="molecule type" value="Genomic_DNA"/>
</dbReference>
<dbReference type="InterPro" id="IPR054765">
    <property type="entry name" value="SLBB_dom"/>
</dbReference>
<dbReference type="Proteomes" id="UP000248553">
    <property type="component" value="Unassembled WGS sequence"/>
</dbReference>
<comment type="subcellular location">
    <subcellularLocation>
        <location evidence="1">Cell outer membrane</location>
        <topology evidence="1">Multi-pass membrane protein</topology>
    </subcellularLocation>
</comment>
<keyword evidence="4" id="KW-1134">Transmembrane beta strand</keyword>
<dbReference type="GO" id="GO:0006811">
    <property type="term" value="P:monoatomic ion transport"/>
    <property type="evidence" value="ECO:0007669"/>
    <property type="project" value="UniProtKB-KW"/>
</dbReference>
<evidence type="ECO:0000256" key="5">
    <source>
        <dbReference type="ARBA" id="ARBA00022597"/>
    </source>
</evidence>
<evidence type="ECO:0000256" key="4">
    <source>
        <dbReference type="ARBA" id="ARBA00022452"/>
    </source>
</evidence>
<evidence type="ECO:0000256" key="15">
    <source>
        <dbReference type="SAM" id="Phobius"/>
    </source>
</evidence>
<dbReference type="AlphaFoldDB" id="A0A328BQ33"/>
<keyword evidence="15" id="KW-1133">Transmembrane helix</keyword>
<dbReference type="Gene3D" id="3.10.560.10">
    <property type="entry name" value="Outer membrane lipoprotein wza domain like"/>
    <property type="match status" value="1"/>
</dbReference>
<dbReference type="PANTHER" id="PTHR33619:SF3">
    <property type="entry name" value="POLYSACCHARIDE EXPORT PROTEIN GFCE-RELATED"/>
    <property type="match status" value="1"/>
</dbReference>
<keyword evidence="3" id="KW-0813">Transport</keyword>
<keyword evidence="14" id="KW-0449">Lipoprotein</keyword>
<evidence type="ECO:0000256" key="1">
    <source>
        <dbReference type="ARBA" id="ARBA00004571"/>
    </source>
</evidence>
<evidence type="ECO:0000256" key="9">
    <source>
        <dbReference type="ARBA" id="ARBA00023065"/>
    </source>
</evidence>
<evidence type="ECO:0000259" key="16">
    <source>
        <dbReference type="Pfam" id="PF02563"/>
    </source>
</evidence>
<dbReference type="Pfam" id="PF22461">
    <property type="entry name" value="SLBB_2"/>
    <property type="match status" value="1"/>
</dbReference>
<feature type="domain" description="SLBB" evidence="17">
    <location>
        <begin position="149"/>
        <end position="228"/>
    </location>
</feature>
<evidence type="ECO:0000256" key="6">
    <source>
        <dbReference type="ARBA" id="ARBA00022692"/>
    </source>
</evidence>
<evidence type="ECO:0000259" key="17">
    <source>
        <dbReference type="Pfam" id="PF22461"/>
    </source>
</evidence>
<comment type="similarity">
    <text evidence="2">Belongs to the BexD/CtrA/VexA family.</text>
</comment>
<dbReference type="Gene3D" id="3.30.1950.10">
    <property type="entry name" value="wza like domain"/>
    <property type="match status" value="1"/>
</dbReference>
<keyword evidence="5" id="KW-0762">Sugar transport</keyword>
<evidence type="ECO:0000256" key="2">
    <source>
        <dbReference type="ARBA" id="ARBA00009450"/>
    </source>
</evidence>
<dbReference type="PROSITE" id="PS51257">
    <property type="entry name" value="PROKAR_LIPOPROTEIN"/>
    <property type="match status" value="1"/>
</dbReference>
<keyword evidence="6 15" id="KW-0812">Transmembrane</keyword>
<dbReference type="GO" id="GO:0015288">
    <property type="term" value="F:porin activity"/>
    <property type="evidence" value="ECO:0007669"/>
    <property type="project" value="UniProtKB-KW"/>
</dbReference>
<feature type="transmembrane region" description="Helical" evidence="15">
    <location>
        <begin position="240"/>
        <end position="260"/>
    </location>
</feature>
<sequence>MAYPSRINRLPLAVLCLLLLWLGGCISQRKLPYLQSPTYSTRAPVAVANAPQPYRLQPNDVLSVRVQSVQPALNEMFNVTDTRSVMAGDPGNMFLAGYNVDANGTINLPTVGKIKVQGLTVDEAQALVQQQVSRYVRDANVLVKLLSFKITVLGEVRTPGRYFVYNGQATVLEALGLAGDLTEYGNRQNVKLIRPTPQGNEVVLLDLTDPALLASPNFYLLPNDAIYVEPLVARTRRANAGNLALLFSGISALVLILNYIKITN</sequence>
<name>A0A328BQ33_9BACT</name>
<evidence type="ECO:0000313" key="19">
    <source>
        <dbReference type="Proteomes" id="UP000248553"/>
    </source>
</evidence>
<keyword evidence="13" id="KW-0998">Cell outer membrane</keyword>
<dbReference type="PANTHER" id="PTHR33619">
    <property type="entry name" value="POLYSACCHARIDE EXPORT PROTEIN GFCE-RELATED"/>
    <property type="match status" value="1"/>
</dbReference>
<keyword evidence="11 15" id="KW-0472">Membrane</keyword>
<dbReference type="RefSeq" id="WP_111476116.1">
    <property type="nucleotide sequence ID" value="NZ_QHKM01000001.1"/>
</dbReference>
<keyword evidence="7" id="KW-0732">Signal</keyword>
<reference evidence="19" key="1">
    <citation type="submission" date="2018-05" db="EMBL/GenBank/DDBJ databases">
        <authorList>
            <person name="Nie L."/>
        </authorList>
    </citation>
    <scope>NUCLEOTIDE SEQUENCE [LARGE SCALE GENOMIC DNA]</scope>
    <source>
        <strain evidence="19">NL</strain>
    </source>
</reference>
<evidence type="ECO:0000256" key="7">
    <source>
        <dbReference type="ARBA" id="ARBA00022729"/>
    </source>
</evidence>
<dbReference type="GO" id="GO:0009279">
    <property type="term" value="C:cell outer membrane"/>
    <property type="evidence" value="ECO:0007669"/>
    <property type="project" value="UniProtKB-SubCell"/>
</dbReference>
<keyword evidence="19" id="KW-1185">Reference proteome</keyword>
<evidence type="ECO:0000313" key="18">
    <source>
        <dbReference type="EMBL" id="RAK69380.1"/>
    </source>
</evidence>
<evidence type="ECO:0000256" key="3">
    <source>
        <dbReference type="ARBA" id="ARBA00022448"/>
    </source>
</evidence>
<gene>
    <name evidence="18" type="ORF">DLM85_00505</name>
</gene>
<dbReference type="InterPro" id="IPR003715">
    <property type="entry name" value="Poly_export_N"/>
</dbReference>
<dbReference type="InterPro" id="IPR049712">
    <property type="entry name" value="Poly_export"/>
</dbReference>
<evidence type="ECO:0000256" key="14">
    <source>
        <dbReference type="ARBA" id="ARBA00023288"/>
    </source>
</evidence>
<feature type="domain" description="Polysaccharide export protein N-terminal" evidence="16">
    <location>
        <begin position="49"/>
        <end position="145"/>
    </location>
</feature>
<dbReference type="OrthoDB" id="662756at2"/>
<dbReference type="GO" id="GO:0015159">
    <property type="term" value="F:polysaccharide transmembrane transporter activity"/>
    <property type="evidence" value="ECO:0007669"/>
    <property type="project" value="InterPro"/>
</dbReference>
<comment type="caution">
    <text evidence="18">The sequence shown here is derived from an EMBL/GenBank/DDBJ whole genome shotgun (WGS) entry which is preliminary data.</text>
</comment>
<evidence type="ECO:0000256" key="11">
    <source>
        <dbReference type="ARBA" id="ARBA00023136"/>
    </source>
</evidence>
<evidence type="ECO:0000256" key="12">
    <source>
        <dbReference type="ARBA" id="ARBA00023139"/>
    </source>
</evidence>
<organism evidence="18 19">
    <name type="scientific">Hymenobacter edaphi</name>
    <dbReference type="NCBI Taxonomy" id="2211146"/>
    <lineage>
        <taxon>Bacteria</taxon>
        <taxon>Pseudomonadati</taxon>
        <taxon>Bacteroidota</taxon>
        <taxon>Cytophagia</taxon>
        <taxon>Cytophagales</taxon>
        <taxon>Hymenobacteraceae</taxon>
        <taxon>Hymenobacter</taxon>
    </lineage>
</organism>
<dbReference type="GO" id="GO:0046930">
    <property type="term" value="C:pore complex"/>
    <property type="evidence" value="ECO:0007669"/>
    <property type="project" value="UniProtKB-KW"/>
</dbReference>
<keyword evidence="9" id="KW-0406">Ion transport</keyword>
<proteinExistence type="inferred from homology"/>